<evidence type="ECO:0000259" key="6">
    <source>
        <dbReference type="Pfam" id="PF04937"/>
    </source>
</evidence>
<gene>
    <name evidence="7" type="ORF">Mp_5g18930</name>
</gene>
<evidence type="ECO:0000256" key="5">
    <source>
        <dbReference type="ARBA" id="ARBA00023242"/>
    </source>
</evidence>
<evidence type="ECO:0000256" key="4">
    <source>
        <dbReference type="ARBA" id="ARBA00022833"/>
    </source>
</evidence>
<keyword evidence="3" id="KW-0863">Zinc-finger</keyword>
<keyword evidence="4" id="KW-0862">Zinc</keyword>
<dbReference type="InterPro" id="IPR052035">
    <property type="entry name" value="ZnF_BED_domain_contain"/>
</dbReference>
<evidence type="ECO:0000256" key="3">
    <source>
        <dbReference type="ARBA" id="ARBA00022771"/>
    </source>
</evidence>
<keyword evidence="2" id="KW-0479">Metal-binding</keyword>
<organism evidence="7 8">
    <name type="scientific">Marchantia polymorpha subsp. ruderalis</name>
    <dbReference type="NCBI Taxonomy" id="1480154"/>
    <lineage>
        <taxon>Eukaryota</taxon>
        <taxon>Viridiplantae</taxon>
        <taxon>Streptophyta</taxon>
        <taxon>Embryophyta</taxon>
        <taxon>Marchantiophyta</taxon>
        <taxon>Marchantiopsida</taxon>
        <taxon>Marchantiidae</taxon>
        <taxon>Marchantiales</taxon>
        <taxon>Marchantiaceae</taxon>
        <taxon>Marchantia</taxon>
    </lineage>
</organism>
<reference evidence="8" key="1">
    <citation type="journal article" date="2020" name="Curr. Biol.">
        <title>Chromatin organization in early land plants reveals an ancestral association between H3K27me3, transposons, and constitutive heterochromatin.</title>
        <authorList>
            <person name="Montgomery S.A."/>
            <person name="Tanizawa Y."/>
            <person name="Galik B."/>
            <person name="Wang N."/>
            <person name="Ito T."/>
            <person name="Mochizuki T."/>
            <person name="Akimcheva S."/>
            <person name="Bowman J.L."/>
            <person name="Cognat V."/>
            <person name="Marechal-Drouard L."/>
            <person name="Ekker H."/>
            <person name="Hong S.F."/>
            <person name="Kohchi T."/>
            <person name="Lin S.S."/>
            <person name="Liu L.D."/>
            <person name="Nakamura Y."/>
            <person name="Valeeva L.R."/>
            <person name="Shakirov E.V."/>
            <person name="Shippen D.E."/>
            <person name="Wei W.L."/>
            <person name="Yagura M."/>
            <person name="Yamaoka S."/>
            <person name="Yamato K.T."/>
            <person name="Liu C."/>
            <person name="Berger F."/>
        </authorList>
    </citation>
    <scope>NUCLEOTIDE SEQUENCE [LARGE SCALE GENOMIC DNA]</scope>
    <source>
        <strain evidence="8">Tak-1</strain>
    </source>
</reference>
<evidence type="ECO:0000256" key="2">
    <source>
        <dbReference type="ARBA" id="ARBA00022723"/>
    </source>
</evidence>
<dbReference type="GO" id="GO:0008270">
    <property type="term" value="F:zinc ion binding"/>
    <property type="evidence" value="ECO:0007669"/>
    <property type="project" value="UniProtKB-KW"/>
</dbReference>
<evidence type="ECO:0000313" key="8">
    <source>
        <dbReference type="Proteomes" id="UP001162541"/>
    </source>
</evidence>
<sequence>MLRPMAPAKQEKAHEILLKWLINKNLPFFVIDDTFFRLFVENLSATYNPPSADMISNRILTASFAKHLEAKLKKHAKIRDLTICLDGWTDGFGYFIYGFMALWQEIEHVLEINDLSAQRHNADFRKQELVEVLKLNGINTSSVIACVTDNPSVMVKMRNDLKADFPNIIPIRCCLHAFNLLIKDITAFPSLLVTCKSNQQLVNFFLSSHIWQNVLQQCNQQACKEIFGPCLLHCAVPSPVAQAPRSVKEGALKYEFKARIANMKVHKAGGQEKGHNALTPTIEGAGLDVFYQDFDEDLRLELMMAEELEPLLQANENEPEEDSMEEYFVIGDVERDQTENEGDEVEEDA</sequence>
<dbReference type="EMBL" id="AP019870">
    <property type="protein sequence ID" value="BBN12301.1"/>
    <property type="molecule type" value="Genomic_DNA"/>
</dbReference>
<evidence type="ECO:0000256" key="1">
    <source>
        <dbReference type="ARBA" id="ARBA00004123"/>
    </source>
</evidence>
<dbReference type="GO" id="GO:0005634">
    <property type="term" value="C:nucleus"/>
    <property type="evidence" value="ECO:0007669"/>
    <property type="project" value="UniProtKB-SubCell"/>
</dbReference>
<comment type="subcellular location">
    <subcellularLocation>
        <location evidence="1">Nucleus</location>
    </subcellularLocation>
</comment>
<accession>A0AAF6BJW7</accession>
<dbReference type="InterPro" id="IPR007021">
    <property type="entry name" value="DUF659"/>
</dbReference>
<dbReference type="PANTHER" id="PTHR46481">
    <property type="entry name" value="ZINC FINGER BED DOMAIN-CONTAINING PROTEIN 4"/>
    <property type="match status" value="1"/>
</dbReference>
<dbReference type="PANTHER" id="PTHR46481:SF10">
    <property type="entry name" value="ZINC FINGER BED DOMAIN-CONTAINING PROTEIN 39"/>
    <property type="match status" value="1"/>
</dbReference>
<keyword evidence="5" id="KW-0539">Nucleus</keyword>
<feature type="domain" description="DUF659" evidence="6">
    <location>
        <begin position="51"/>
        <end position="191"/>
    </location>
</feature>
<dbReference type="InterPro" id="IPR012337">
    <property type="entry name" value="RNaseH-like_sf"/>
</dbReference>
<evidence type="ECO:0000313" key="7">
    <source>
        <dbReference type="EMBL" id="BBN12301.1"/>
    </source>
</evidence>
<dbReference type="SUPFAM" id="SSF53098">
    <property type="entry name" value="Ribonuclease H-like"/>
    <property type="match status" value="1"/>
</dbReference>
<dbReference type="Pfam" id="PF04937">
    <property type="entry name" value="DUF659"/>
    <property type="match status" value="1"/>
</dbReference>
<name>A0AAF6BJW7_MARPO</name>
<dbReference type="AlphaFoldDB" id="A0AAF6BJW7"/>
<dbReference type="Proteomes" id="UP001162541">
    <property type="component" value="Chromosome 5"/>
</dbReference>
<proteinExistence type="predicted"/>
<protein>
    <recommendedName>
        <fullName evidence="6">DUF659 domain-containing protein</fullName>
    </recommendedName>
</protein>